<feature type="domain" description="TRAPPC10/Trs130 N-terminal" evidence="5">
    <location>
        <begin position="1"/>
        <end position="87"/>
    </location>
</feature>
<sequence>MDSKRVIVTYCEESGNWANIEKDLTARLPLRNLVWKPSNNRAKRNIAMLDVELKRFTPEVSKNLPPVTLLQNPYLNLYFVNCEDNETVAQVRMADTEMSEMELWADFTDKLKEGIVTSFDQNVMTFEEDIRRLDSQRQMPGWNYCTFFILKEGLTHAYEMMNLHEEALRQYDELEASFFQILRDNALTWYGKFGGMQEGDDDANLLDLNKKPYRDLIMQNTISVFDFRTYLFGRQCNLLFRLRRPVEICHRALKFIPSFAKTVREHVLNLTDNFLESWIYSACMCIVNECDETVPLNTDDPHMMVMLDGAKAELLQMARQQLDKLGMQHGRLPKELPFTMSLGYDNLEPPAHAEEVERKPMSKDLLDAVSTDETFDALYMSVSARAIKGYDGSGRHRSSLLLHGDVAALQFYRKKYAEAARILESITWRYGHNRWTVLENELVIKHAKCLRELGDTIKYAQACLTLLRNMDDLKDDEKLLYSNELFSTVTSKELKQEIYHEFAPMFTVKVVSVVEIIQEDDGSYVEIMIENKLPKDIDFNKLSLRMVSGEVDELWFNFRHGVLKPGKNTFRVTCETSASGTYVLEKVHLKTGKLVFLYDFLQESRKRIFRVDSHPLALKAVIKPPQEMELGQPSSFVIHISSGRNEVSEATLSLFPASEGISFLKEVPALTYTKGATNATEGSDLAGELAFDTHEAITLPAFGPNETIAVTVPYETFVNASEHLVKMAVHYLTPNSRRHTFTLTSSIETILPLQVSHSTIWRDDCLNLKLSMTCAGYVPIRLLNVDLRHPACVKNFKQPPFTGEMTLFPRQHATFVFKIARPEVGDGIEPEAHFIVTYQSLRSEVEKALTSVIEADLSKAQLDQHATFVTSHLKSHLLRGVDYMAYGMSDELELPPLDMPICEAIFAYHDPKVRETLIDILKDLFSHNKQLDYDQIMELGSFNHPLQVSFPITIPTSQTLTTVEIVVDNAQDLTVGTPATFHVRVKHSAYWNVEKDDDKTCDFYYDITVDYENWLLCGHKKRLFTAKPGVSTSHAVSLVPLKTGPLHVPKISIISASGSVHNQTAYINEAEQVLVKPRTTTSTFFIDQQRGVHFSNPMVDR</sequence>
<dbReference type="AlphaFoldDB" id="A0A9P6K8M4"/>
<dbReference type="Pfam" id="PF23273">
    <property type="entry name" value="DUF7076"/>
    <property type="match status" value="1"/>
</dbReference>
<feature type="domain" description="TRAPPC10/Trs130 C-terminal" evidence="4">
    <location>
        <begin position="962"/>
        <end position="1065"/>
    </location>
</feature>
<proteinExistence type="predicted"/>
<dbReference type="GO" id="GO:0006891">
    <property type="term" value="P:intra-Golgi vesicle-mediated transport"/>
    <property type="evidence" value="ECO:0007669"/>
    <property type="project" value="TreeGrafter"/>
</dbReference>
<evidence type="ECO:0000259" key="5">
    <source>
        <dbReference type="Pfam" id="PF23036"/>
    </source>
</evidence>
<dbReference type="GO" id="GO:1990071">
    <property type="term" value="C:TRAPPII protein complex"/>
    <property type="evidence" value="ECO:0007669"/>
    <property type="project" value="InterPro"/>
</dbReference>
<evidence type="ECO:0000259" key="7">
    <source>
        <dbReference type="Pfam" id="PF23274"/>
    </source>
</evidence>
<evidence type="ECO:0000313" key="10">
    <source>
        <dbReference type="Proteomes" id="UP000723463"/>
    </source>
</evidence>
<keyword evidence="10" id="KW-1185">Reference proteome</keyword>
<dbReference type="PANTHER" id="PTHR13251">
    <property type="entry name" value="EPILEPSY HOLOPROSENCEPHALY CANDIDATE 1/TMEM1"/>
    <property type="match status" value="1"/>
</dbReference>
<dbReference type="InterPro" id="IPR055504">
    <property type="entry name" value="DUF7076"/>
</dbReference>
<feature type="domain" description="DUF7076" evidence="6">
    <location>
        <begin position="490"/>
        <end position="599"/>
    </location>
</feature>
<dbReference type="PANTHER" id="PTHR13251:SF3">
    <property type="entry name" value="TRAFFICKING PROTEIN PARTICLE COMPLEX SUBUNIT 10"/>
    <property type="match status" value="1"/>
</dbReference>
<gene>
    <name evidence="9" type="ORF">EC957_008204</name>
</gene>
<dbReference type="InterPro" id="IPR045126">
    <property type="entry name" value="TRAPPC10/Trs130"/>
</dbReference>
<dbReference type="InterPro" id="IPR056916">
    <property type="entry name" value="NTS_TR130"/>
</dbReference>
<evidence type="ECO:0000313" key="9">
    <source>
        <dbReference type="EMBL" id="KAF9551535.1"/>
    </source>
</evidence>
<keyword evidence="2" id="KW-0813">Transport</keyword>
<evidence type="ECO:0000259" key="8">
    <source>
        <dbReference type="Pfam" id="PF24967"/>
    </source>
</evidence>
<comment type="subcellular location">
    <subcellularLocation>
        <location evidence="1">Golgi apparatus</location>
    </subcellularLocation>
</comment>
<comment type="caution">
    <text evidence="9">The sequence shown here is derived from an EMBL/GenBank/DDBJ whole genome shotgun (WGS) entry which is preliminary data.</text>
</comment>
<evidence type="ECO:0000256" key="2">
    <source>
        <dbReference type="ARBA" id="ARBA00022448"/>
    </source>
</evidence>
<dbReference type="InterPro" id="IPR056913">
    <property type="entry name" value="TRAPPC10/Trs130_N"/>
</dbReference>
<feature type="domain" description="Trs130 NTS" evidence="8">
    <location>
        <begin position="254"/>
        <end position="459"/>
    </location>
</feature>
<protein>
    <recommendedName>
        <fullName evidence="11">Trafficking protein particle complex subunit 10</fullName>
    </recommendedName>
</protein>
<accession>A0A9P6K8M4</accession>
<dbReference type="Pfam" id="PF23274">
    <property type="entry name" value="DUF7077"/>
    <property type="match status" value="1"/>
</dbReference>
<evidence type="ECO:0000256" key="1">
    <source>
        <dbReference type="ARBA" id="ARBA00004555"/>
    </source>
</evidence>
<name>A0A9P6K8M4_9FUNG</name>
<evidence type="ECO:0000259" key="4">
    <source>
        <dbReference type="Pfam" id="PF12584"/>
    </source>
</evidence>
<evidence type="ECO:0000259" key="6">
    <source>
        <dbReference type="Pfam" id="PF23273"/>
    </source>
</evidence>
<dbReference type="EMBL" id="JAAAXW010000004">
    <property type="protein sequence ID" value="KAF9551535.1"/>
    <property type="molecule type" value="Genomic_DNA"/>
</dbReference>
<dbReference type="GO" id="GO:0005829">
    <property type="term" value="C:cytosol"/>
    <property type="evidence" value="ECO:0007669"/>
    <property type="project" value="GOC"/>
</dbReference>
<dbReference type="Pfam" id="PF12584">
    <property type="entry name" value="TRAPPC10"/>
    <property type="match status" value="1"/>
</dbReference>
<dbReference type="Pfam" id="PF24967">
    <property type="entry name" value="NTS_TR130"/>
    <property type="match status" value="1"/>
</dbReference>
<dbReference type="Proteomes" id="UP000723463">
    <property type="component" value="Unassembled WGS sequence"/>
</dbReference>
<feature type="domain" description="TRAPPC10/Trs130 N-terminal" evidence="5">
    <location>
        <begin position="90"/>
        <end position="249"/>
    </location>
</feature>
<keyword evidence="3" id="KW-0333">Golgi apparatus</keyword>
<dbReference type="InterPro" id="IPR055505">
    <property type="entry name" value="DUF7077"/>
</dbReference>
<organism evidence="9 10">
    <name type="scientific">Mortierella hygrophila</name>
    <dbReference type="NCBI Taxonomy" id="979708"/>
    <lineage>
        <taxon>Eukaryota</taxon>
        <taxon>Fungi</taxon>
        <taxon>Fungi incertae sedis</taxon>
        <taxon>Mucoromycota</taxon>
        <taxon>Mortierellomycotina</taxon>
        <taxon>Mortierellomycetes</taxon>
        <taxon>Mortierellales</taxon>
        <taxon>Mortierellaceae</taxon>
        <taxon>Mortierella</taxon>
    </lineage>
</organism>
<reference evidence="9" key="1">
    <citation type="journal article" date="2020" name="Fungal Divers.">
        <title>Resolving the Mortierellaceae phylogeny through synthesis of multi-gene phylogenetics and phylogenomics.</title>
        <authorList>
            <person name="Vandepol N."/>
            <person name="Liber J."/>
            <person name="Desiro A."/>
            <person name="Na H."/>
            <person name="Kennedy M."/>
            <person name="Barry K."/>
            <person name="Grigoriev I.V."/>
            <person name="Miller A.N."/>
            <person name="O'Donnell K."/>
            <person name="Stajich J.E."/>
            <person name="Bonito G."/>
        </authorList>
    </citation>
    <scope>NUCLEOTIDE SEQUENCE</scope>
    <source>
        <strain evidence="9">NRRL 2591</strain>
    </source>
</reference>
<evidence type="ECO:0000256" key="3">
    <source>
        <dbReference type="ARBA" id="ARBA00023034"/>
    </source>
</evidence>
<evidence type="ECO:0008006" key="11">
    <source>
        <dbReference type="Google" id="ProtNLM"/>
    </source>
</evidence>
<dbReference type="GO" id="GO:0034498">
    <property type="term" value="P:early endosome to Golgi transport"/>
    <property type="evidence" value="ECO:0007669"/>
    <property type="project" value="TreeGrafter"/>
</dbReference>
<feature type="domain" description="DUF7077" evidence="7">
    <location>
        <begin position="617"/>
        <end position="747"/>
    </location>
</feature>
<dbReference type="InterPro" id="IPR022233">
    <property type="entry name" value="TRAPPC10/Trs130_C"/>
</dbReference>
<dbReference type="Pfam" id="PF23036">
    <property type="entry name" value="TRAPPC10_1st"/>
    <property type="match status" value="2"/>
</dbReference>